<name>A0A6L9MDV1_9HYPH</name>
<dbReference type="Pfam" id="PF11994">
    <property type="entry name" value="DUF3489"/>
    <property type="match status" value="1"/>
</dbReference>
<organism evidence="2 3">
    <name type="scientific">Aurantimonas aggregata</name>
    <dbReference type="NCBI Taxonomy" id="2047720"/>
    <lineage>
        <taxon>Bacteria</taxon>
        <taxon>Pseudomonadati</taxon>
        <taxon>Pseudomonadota</taxon>
        <taxon>Alphaproteobacteria</taxon>
        <taxon>Hyphomicrobiales</taxon>
        <taxon>Aurantimonadaceae</taxon>
        <taxon>Aurantimonas</taxon>
    </lineage>
</organism>
<comment type="caution">
    <text evidence="2">The sequence shown here is derived from an EMBL/GenBank/DDBJ whole genome shotgun (WGS) entry which is preliminary data.</text>
</comment>
<feature type="region of interest" description="Disordered" evidence="1">
    <location>
        <begin position="72"/>
        <end position="99"/>
    </location>
</feature>
<reference evidence="2 3" key="1">
    <citation type="submission" date="2020-01" db="EMBL/GenBank/DDBJ databases">
        <title>Genomes of bacteria type strains.</title>
        <authorList>
            <person name="Chen J."/>
            <person name="Zhu S."/>
            <person name="Chen J."/>
        </authorList>
    </citation>
    <scope>NUCLEOTIDE SEQUENCE [LARGE SCALE GENOMIC DNA]</scope>
    <source>
        <strain evidence="2 3">KCTC 52919</strain>
    </source>
</reference>
<accession>A0A6L9MDV1</accession>
<evidence type="ECO:0000313" key="3">
    <source>
        <dbReference type="Proteomes" id="UP000476332"/>
    </source>
</evidence>
<proteinExistence type="predicted"/>
<dbReference type="EMBL" id="JAAAMJ010000002">
    <property type="protein sequence ID" value="NDV85935.1"/>
    <property type="molecule type" value="Genomic_DNA"/>
</dbReference>
<protein>
    <submittedName>
        <fullName evidence="2">DUF3489 domain-containing protein</fullName>
    </submittedName>
</protein>
<dbReference type="AlphaFoldDB" id="A0A6L9MDV1"/>
<feature type="region of interest" description="Disordered" evidence="1">
    <location>
        <begin position="1"/>
        <end position="25"/>
    </location>
</feature>
<dbReference type="Proteomes" id="UP000476332">
    <property type="component" value="Unassembled WGS sequence"/>
</dbReference>
<keyword evidence="3" id="KW-1185">Reference proteome</keyword>
<sequence>MLSQAARHTEGRVLPLPKGIGNKGGTAKRALKSLLRRRLVQEGTARSDDHEWARGDQGQRLTLTITPAGLSAIGVSEPTEQTNIKSPGGPVADADAPDTASQVSEEVARSNSATPGAAFRDGTKGAAIVELLRREAGAALPDLMAATGWQAHSVRGFLSGALRKKHGLNVASEKADGIRRYRIAV</sequence>
<gene>
    <name evidence="2" type="ORF">GTW51_04380</name>
</gene>
<evidence type="ECO:0000313" key="2">
    <source>
        <dbReference type="EMBL" id="NDV85935.1"/>
    </source>
</evidence>
<dbReference type="InterPro" id="IPR021880">
    <property type="entry name" value="DUF3489"/>
</dbReference>
<evidence type="ECO:0000256" key="1">
    <source>
        <dbReference type="SAM" id="MobiDB-lite"/>
    </source>
</evidence>